<reference evidence="1 2" key="1">
    <citation type="journal article" date="2018" name="Nat. Biotechnol.">
        <title>A standardized bacterial taxonomy based on genome phylogeny substantially revises the tree of life.</title>
        <authorList>
            <person name="Parks D.H."/>
            <person name="Chuvochina M."/>
            <person name="Waite D.W."/>
            <person name="Rinke C."/>
            <person name="Skarshewski A."/>
            <person name="Chaumeil P.A."/>
            <person name="Hugenholtz P."/>
        </authorList>
    </citation>
    <scope>NUCLEOTIDE SEQUENCE [LARGE SCALE GENOMIC DNA]</scope>
    <source>
        <strain evidence="1">UBA8844</strain>
    </source>
</reference>
<accession>A0A3D4V9X5</accession>
<dbReference type="Proteomes" id="UP000264071">
    <property type="component" value="Unassembled WGS sequence"/>
</dbReference>
<comment type="caution">
    <text evidence="1">The sequence shown here is derived from an EMBL/GenBank/DDBJ whole genome shotgun (WGS) entry which is preliminary data.</text>
</comment>
<sequence>MSRQPTVVPAVSKRTARMLGMTLWLLALPALYGCGSDALTPDQPKSRPGTRIIPTLPTLDASVVDAPVRYALEPLITELEKAVPRTFGDRDKRIPAGSDRKLIAFEATRTPFTVGVENGKVVLEAVVSYQARAWYRPFIGPTLSAGCGEPKDTNKDGKAGTNEGRPRVKVVLHSDVSLTPEWKLAARTRVVSVKPLTTTERDICRVTFAGIDVTDHVVKAVMPQINSRMPRVDRKMATIDVRTRVTKWFTAMQRNIRVTDSLWLQLKPELIRLGKLSIEDSMLVADVRLWAHPRMITGPEPQQMIVPLPRLTPALSQIGDSARLFIEGLLDYADASALMQKQLGSKRFYRFGRVVAIDSVRLYPLDDGRVVLAVQVGGGVRGTAYLVGTPTIDHTRRALVVADLDFDVATSDALVAGLAWLKKGDLLERLRASAEFPLDDALELTRNRVEGALNRDLTEGVRLSGTVTTGRLIDVLVHPRWLVIRAEAAGKLALDIDRPIRRGVGAGPSRR</sequence>
<dbReference type="Pfam" id="PF14356">
    <property type="entry name" value="DUF4403"/>
    <property type="match status" value="1"/>
</dbReference>
<dbReference type="AlphaFoldDB" id="A0A3D4V9X5"/>
<proteinExistence type="predicted"/>
<dbReference type="InterPro" id="IPR025515">
    <property type="entry name" value="DUF4403"/>
</dbReference>
<evidence type="ECO:0000313" key="1">
    <source>
        <dbReference type="EMBL" id="HCT57438.1"/>
    </source>
</evidence>
<dbReference type="PROSITE" id="PS51257">
    <property type="entry name" value="PROKAR_LIPOPROTEIN"/>
    <property type="match status" value="1"/>
</dbReference>
<organism evidence="1 2">
    <name type="scientific">Gemmatimonas aurantiaca</name>
    <dbReference type="NCBI Taxonomy" id="173480"/>
    <lineage>
        <taxon>Bacteria</taxon>
        <taxon>Pseudomonadati</taxon>
        <taxon>Gemmatimonadota</taxon>
        <taxon>Gemmatimonadia</taxon>
        <taxon>Gemmatimonadales</taxon>
        <taxon>Gemmatimonadaceae</taxon>
        <taxon>Gemmatimonas</taxon>
    </lineage>
</organism>
<dbReference type="EMBL" id="DPIY01000009">
    <property type="protein sequence ID" value="HCT57438.1"/>
    <property type="molecule type" value="Genomic_DNA"/>
</dbReference>
<gene>
    <name evidence="1" type="ORF">DGD08_09540</name>
</gene>
<evidence type="ECO:0000313" key="2">
    <source>
        <dbReference type="Proteomes" id="UP000264071"/>
    </source>
</evidence>
<protein>
    <submittedName>
        <fullName evidence="1">DUF4403 domain-containing protein</fullName>
    </submittedName>
</protein>
<name>A0A3D4V9X5_9BACT</name>